<dbReference type="EMBL" id="BMAU01021369">
    <property type="protein sequence ID" value="GFY24217.1"/>
    <property type="molecule type" value="Genomic_DNA"/>
</dbReference>
<dbReference type="Proteomes" id="UP000887159">
    <property type="component" value="Unassembled WGS sequence"/>
</dbReference>
<reference evidence="1" key="1">
    <citation type="submission" date="2020-08" db="EMBL/GenBank/DDBJ databases">
        <title>Multicomponent nature underlies the extraordinary mechanical properties of spider dragline silk.</title>
        <authorList>
            <person name="Kono N."/>
            <person name="Nakamura H."/>
            <person name="Mori M."/>
            <person name="Yoshida Y."/>
            <person name="Ohtoshi R."/>
            <person name="Malay A.D."/>
            <person name="Moran D.A.P."/>
            <person name="Tomita M."/>
            <person name="Numata K."/>
            <person name="Arakawa K."/>
        </authorList>
    </citation>
    <scope>NUCLEOTIDE SEQUENCE</scope>
</reference>
<organism evidence="1 2">
    <name type="scientific">Trichonephila clavipes</name>
    <name type="common">Golden silk orbweaver</name>
    <name type="synonym">Nephila clavipes</name>
    <dbReference type="NCBI Taxonomy" id="2585209"/>
    <lineage>
        <taxon>Eukaryota</taxon>
        <taxon>Metazoa</taxon>
        <taxon>Ecdysozoa</taxon>
        <taxon>Arthropoda</taxon>
        <taxon>Chelicerata</taxon>
        <taxon>Arachnida</taxon>
        <taxon>Araneae</taxon>
        <taxon>Araneomorphae</taxon>
        <taxon>Entelegynae</taxon>
        <taxon>Araneoidea</taxon>
        <taxon>Nephilidae</taxon>
        <taxon>Trichonephila</taxon>
    </lineage>
</organism>
<evidence type="ECO:0000313" key="2">
    <source>
        <dbReference type="Proteomes" id="UP000887159"/>
    </source>
</evidence>
<comment type="caution">
    <text evidence="1">The sequence shown here is derived from an EMBL/GenBank/DDBJ whole genome shotgun (WGS) entry which is preliminary data.</text>
</comment>
<name>A0A8X6VX65_TRICX</name>
<gene>
    <name evidence="1" type="ORF">TNCV_1012701</name>
</gene>
<evidence type="ECO:0000313" key="1">
    <source>
        <dbReference type="EMBL" id="GFY24217.1"/>
    </source>
</evidence>
<keyword evidence="2" id="KW-1185">Reference proteome</keyword>
<protein>
    <submittedName>
        <fullName evidence="1">Uncharacterized protein</fullName>
    </submittedName>
</protein>
<proteinExistence type="predicted"/>
<sequence>MQIRTFSRSALRTRIVKPEYNINFSFLLYLKKCTEFGSYSLTLTEDSLVETFPQAELRRLEQAEREVAHRAAETPEPKLGVDVMLNIWHLNGVLRHPNKSQARRLQQTI</sequence>
<dbReference type="AlphaFoldDB" id="A0A8X6VX65"/>
<accession>A0A8X6VX65</accession>